<name>A0A2N1M3P0_9GLOM</name>
<comment type="caution">
    <text evidence="1">The sequence shown here is derived from an EMBL/GenBank/DDBJ whole genome shotgun (WGS) entry which is preliminary data.</text>
</comment>
<dbReference type="Proteomes" id="UP000233469">
    <property type="component" value="Unassembled WGS sequence"/>
</dbReference>
<organism evidence="1 2">
    <name type="scientific">Rhizophagus irregularis</name>
    <dbReference type="NCBI Taxonomy" id="588596"/>
    <lineage>
        <taxon>Eukaryota</taxon>
        <taxon>Fungi</taxon>
        <taxon>Fungi incertae sedis</taxon>
        <taxon>Mucoromycota</taxon>
        <taxon>Glomeromycotina</taxon>
        <taxon>Glomeromycetes</taxon>
        <taxon>Glomerales</taxon>
        <taxon>Glomeraceae</taxon>
        <taxon>Rhizophagus</taxon>
    </lineage>
</organism>
<reference evidence="1 2" key="1">
    <citation type="submission" date="2016-04" db="EMBL/GenBank/DDBJ databases">
        <title>Genome analyses suggest a sexual origin of heterokaryosis in a supposedly ancient asexual fungus.</title>
        <authorList>
            <person name="Ropars J."/>
            <person name="Sedzielewska K."/>
            <person name="Noel J."/>
            <person name="Charron P."/>
            <person name="Farinelli L."/>
            <person name="Marton T."/>
            <person name="Kruger M."/>
            <person name="Pelin A."/>
            <person name="Brachmann A."/>
            <person name="Corradi N."/>
        </authorList>
    </citation>
    <scope>NUCLEOTIDE SEQUENCE [LARGE SCALE GENOMIC DNA]</scope>
    <source>
        <strain evidence="1 2">C2</strain>
    </source>
</reference>
<dbReference type="AlphaFoldDB" id="A0A2N1M3P0"/>
<dbReference type="EMBL" id="LLXL01005964">
    <property type="protein sequence ID" value="PKK56243.1"/>
    <property type="molecule type" value="Genomic_DNA"/>
</dbReference>
<sequence length="138" mass="16017">MKVKKLDRADKIVLHIDEIKDAKKFNGLNSTPQWPFTLYRMFKGKKGGTRYIRNDDLVLIGHHLNEPKYKYLKSAYQIIASSPKPYREDISFRAIKPDKIPKLDSFSPERGTVVIFEDDGTEILVVCMSLRVFLTVRN</sequence>
<evidence type="ECO:0000313" key="1">
    <source>
        <dbReference type="EMBL" id="PKK56243.1"/>
    </source>
</evidence>
<evidence type="ECO:0000313" key="2">
    <source>
        <dbReference type="Proteomes" id="UP000233469"/>
    </source>
</evidence>
<protein>
    <submittedName>
        <fullName evidence="1">Uncharacterized protein</fullName>
    </submittedName>
</protein>
<gene>
    <name evidence="1" type="ORF">RhiirC2_800449</name>
</gene>
<accession>A0A2N1M3P0</accession>
<proteinExistence type="predicted"/>
<reference evidence="1 2" key="2">
    <citation type="submission" date="2017-10" db="EMBL/GenBank/DDBJ databases">
        <title>Extensive intraspecific genome diversity in a model arbuscular mycorrhizal fungus.</title>
        <authorList>
            <person name="Chen E.C.H."/>
            <person name="Morin E."/>
            <person name="Baudet D."/>
            <person name="Noel J."/>
            <person name="Ndikumana S."/>
            <person name="Charron P."/>
            <person name="St-Onge C."/>
            <person name="Giorgi J."/>
            <person name="Grigoriev I.V."/>
            <person name="Roux C."/>
            <person name="Martin F.M."/>
            <person name="Corradi N."/>
        </authorList>
    </citation>
    <scope>NUCLEOTIDE SEQUENCE [LARGE SCALE GENOMIC DNA]</scope>
    <source>
        <strain evidence="1 2">C2</strain>
    </source>
</reference>